<evidence type="ECO:0000313" key="1">
    <source>
        <dbReference type="EMBL" id="KAJ5372072.1"/>
    </source>
</evidence>
<organism evidence="1 2">
    <name type="scientific">Penicillium concentricum</name>
    <dbReference type="NCBI Taxonomy" id="293559"/>
    <lineage>
        <taxon>Eukaryota</taxon>
        <taxon>Fungi</taxon>
        <taxon>Dikarya</taxon>
        <taxon>Ascomycota</taxon>
        <taxon>Pezizomycotina</taxon>
        <taxon>Eurotiomycetes</taxon>
        <taxon>Eurotiomycetidae</taxon>
        <taxon>Eurotiales</taxon>
        <taxon>Aspergillaceae</taxon>
        <taxon>Penicillium</taxon>
    </lineage>
</organism>
<dbReference type="Proteomes" id="UP001147752">
    <property type="component" value="Unassembled WGS sequence"/>
</dbReference>
<dbReference type="OrthoDB" id="5275938at2759"/>
<dbReference type="AlphaFoldDB" id="A0A9W9V7W7"/>
<proteinExistence type="predicted"/>
<dbReference type="RefSeq" id="XP_056578058.1">
    <property type="nucleotide sequence ID" value="XM_056721808.1"/>
</dbReference>
<dbReference type="EMBL" id="JAPZBT010000002">
    <property type="protein sequence ID" value="KAJ5372072.1"/>
    <property type="molecule type" value="Genomic_DNA"/>
</dbReference>
<comment type="caution">
    <text evidence="1">The sequence shown here is derived from an EMBL/GenBank/DDBJ whole genome shotgun (WGS) entry which is preliminary data.</text>
</comment>
<evidence type="ECO:0000313" key="2">
    <source>
        <dbReference type="Proteomes" id="UP001147752"/>
    </source>
</evidence>
<protein>
    <recommendedName>
        <fullName evidence="3">BTB domain-containing protein</fullName>
    </recommendedName>
</protein>
<evidence type="ECO:0008006" key="3">
    <source>
        <dbReference type="Google" id="ProtNLM"/>
    </source>
</evidence>
<gene>
    <name evidence="1" type="ORF">N7517_004078</name>
</gene>
<sequence length="306" mass="34516">QYDLVPRKESLHEANFQLSTPSTSITSNQDQETRPKLPVAMATYLLHPPYHVDPDGDVLLFTPKTPLIDIHKGNVPGNYARFQVSSKNLALASGYLKRTLKSCWAEGHAPSTKGSAEIPVNYWKPDILLIILNLIHGRLRQIPLRLSLPQLSDIAVATDYFQCHEVVEVFAEDTKTWVMISCVFKSPDIFKQTTRIAMEQATGPFDTSNLPIPKSVKDAIDQARQECVEKFELMIKEHMSKLFNGPTYCSAKCDATQLALFFIKMMKKEISYSLDMACSSESSHVRSITVDIWGHSPEFIHSMIKE</sequence>
<name>A0A9W9V7W7_9EURO</name>
<reference evidence="1" key="2">
    <citation type="journal article" date="2023" name="IMA Fungus">
        <title>Comparative genomic study of the Penicillium genus elucidates a diverse pangenome and 15 lateral gene transfer events.</title>
        <authorList>
            <person name="Petersen C."/>
            <person name="Sorensen T."/>
            <person name="Nielsen M.R."/>
            <person name="Sondergaard T.E."/>
            <person name="Sorensen J.L."/>
            <person name="Fitzpatrick D.A."/>
            <person name="Frisvad J.C."/>
            <person name="Nielsen K.L."/>
        </authorList>
    </citation>
    <scope>NUCLEOTIDE SEQUENCE</scope>
    <source>
        <strain evidence="1">IBT 3081</strain>
    </source>
</reference>
<dbReference type="GeneID" id="81460991"/>
<accession>A0A9W9V7W7</accession>
<reference evidence="1" key="1">
    <citation type="submission" date="2022-12" db="EMBL/GenBank/DDBJ databases">
        <authorList>
            <person name="Petersen C."/>
        </authorList>
    </citation>
    <scope>NUCLEOTIDE SEQUENCE</scope>
    <source>
        <strain evidence="1">IBT 3081</strain>
    </source>
</reference>
<keyword evidence="2" id="KW-1185">Reference proteome</keyword>
<feature type="non-terminal residue" evidence="1">
    <location>
        <position position="306"/>
    </location>
</feature>